<gene>
    <name evidence="2" type="ORF">BDV40DRAFT_253346</name>
</gene>
<protein>
    <submittedName>
        <fullName evidence="2">Uncharacterized protein</fullName>
    </submittedName>
</protein>
<dbReference type="AlphaFoldDB" id="A0A5N6V8D3"/>
<accession>A0A5N6V8D3</accession>
<evidence type="ECO:0000313" key="3">
    <source>
        <dbReference type="Proteomes" id="UP000326950"/>
    </source>
</evidence>
<name>A0A5N6V8D3_ASPTM</name>
<organism evidence="2 3">
    <name type="scientific">Aspergillus tamarii</name>
    <dbReference type="NCBI Taxonomy" id="41984"/>
    <lineage>
        <taxon>Eukaryota</taxon>
        <taxon>Fungi</taxon>
        <taxon>Dikarya</taxon>
        <taxon>Ascomycota</taxon>
        <taxon>Pezizomycotina</taxon>
        <taxon>Eurotiomycetes</taxon>
        <taxon>Eurotiomycetidae</taxon>
        <taxon>Eurotiales</taxon>
        <taxon>Aspergillaceae</taxon>
        <taxon>Aspergillus</taxon>
        <taxon>Aspergillus subgen. Circumdati</taxon>
    </lineage>
</organism>
<dbReference type="EMBL" id="ML738590">
    <property type="protein sequence ID" value="KAE8167144.1"/>
    <property type="molecule type" value="Genomic_DNA"/>
</dbReference>
<evidence type="ECO:0000256" key="1">
    <source>
        <dbReference type="SAM" id="MobiDB-lite"/>
    </source>
</evidence>
<dbReference type="Proteomes" id="UP000326950">
    <property type="component" value="Unassembled WGS sequence"/>
</dbReference>
<feature type="compositionally biased region" description="Basic residues" evidence="1">
    <location>
        <begin position="37"/>
        <end position="52"/>
    </location>
</feature>
<feature type="region of interest" description="Disordered" evidence="1">
    <location>
        <begin position="34"/>
        <end position="54"/>
    </location>
</feature>
<keyword evidence="3" id="KW-1185">Reference proteome</keyword>
<proteinExistence type="predicted"/>
<sequence length="96" mass="11154">MYWYSKYPSVLGTLLLPILFSPYRTQVTLARHLNYSSKKRGKSKKERKKRRSQGVGIARLYSIRPKPATRCVSGVTCVTLHQHTINIPLQMDRHLQ</sequence>
<reference evidence="2 3" key="1">
    <citation type="submission" date="2019-04" db="EMBL/GenBank/DDBJ databases">
        <title>Friends and foes A comparative genomics study of 23 Aspergillus species from section Flavi.</title>
        <authorList>
            <consortium name="DOE Joint Genome Institute"/>
            <person name="Kjaerbolling I."/>
            <person name="Vesth T."/>
            <person name="Frisvad J.C."/>
            <person name="Nybo J.L."/>
            <person name="Theobald S."/>
            <person name="Kildgaard S."/>
            <person name="Isbrandt T."/>
            <person name="Kuo A."/>
            <person name="Sato A."/>
            <person name="Lyhne E.K."/>
            <person name="Kogle M.E."/>
            <person name="Wiebenga A."/>
            <person name="Kun R.S."/>
            <person name="Lubbers R.J."/>
            <person name="Makela M.R."/>
            <person name="Barry K."/>
            <person name="Chovatia M."/>
            <person name="Clum A."/>
            <person name="Daum C."/>
            <person name="Haridas S."/>
            <person name="He G."/>
            <person name="LaButti K."/>
            <person name="Lipzen A."/>
            <person name="Mondo S."/>
            <person name="Riley R."/>
            <person name="Salamov A."/>
            <person name="Simmons B.A."/>
            <person name="Magnuson J.K."/>
            <person name="Henrissat B."/>
            <person name="Mortensen U.H."/>
            <person name="Larsen T.O."/>
            <person name="Devries R.P."/>
            <person name="Grigoriev I.V."/>
            <person name="Machida M."/>
            <person name="Baker S.E."/>
            <person name="Andersen M.R."/>
        </authorList>
    </citation>
    <scope>NUCLEOTIDE SEQUENCE [LARGE SCALE GENOMIC DNA]</scope>
    <source>
        <strain evidence="2 3">CBS 117626</strain>
    </source>
</reference>
<evidence type="ECO:0000313" key="2">
    <source>
        <dbReference type="EMBL" id="KAE8167144.1"/>
    </source>
</evidence>